<keyword evidence="1" id="KW-0472">Membrane</keyword>
<dbReference type="RefSeq" id="WP_008435180.1">
    <property type="nucleotide sequence ID" value="NZ_LVJS01000114.1"/>
</dbReference>
<dbReference type="eggNOG" id="ENOG5032EA4">
    <property type="taxonomic scope" value="Bacteria"/>
</dbReference>
<evidence type="ECO:0000256" key="1">
    <source>
        <dbReference type="SAM" id="Phobius"/>
    </source>
</evidence>
<evidence type="ECO:0000313" key="2">
    <source>
        <dbReference type="EMBL" id="KZC22369.1"/>
    </source>
</evidence>
<protein>
    <submittedName>
        <fullName evidence="2">Uncharacterized protein</fullName>
    </submittedName>
</protein>
<feature type="transmembrane region" description="Helical" evidence="1">
    <location>
        <begin position="45"/>
        <end position="67"/>
    </location>
</feature>
<gene>
    <name evidence="2" type="ORF">RHOFW104T7_01110</name>
</gene>
<keyword evidence="1" id="KW-1133">Transmembrane helix</keyword>
<organism evidence="2 3">
    <name type="scientific">Rhodanobacter thiooxydans</name>
    <dbReference type="NCBI Taxonomy" id="416169"/>
    <lineage>
        <taxon>Bacteria</taxon>
        <taxon>Pseudomonadati</taxon>
        <taxon>Pseudomonadota</taxon>
        <taxon>Gammaproteobacteria</taxon>
        <taxon>Lysobacterales</taxon>
        <taxon>Rhodanobacteraceae</taxon>
        <taxon>Rhodanobacter</taxon>
    </lineage>
</organism>
<dbReference type="STRING" id="416169.RHOFW104T7_01110"/>
<dbReference type="AlphaFoldDB" id="A0A154QDP7"/>
<sequence length="135" mass="14860">MTTVLTVISSLLWWVLYSSMAALVFALVGWSVLRWAERCAVVFNRIYLACLLWTLLGLLLVVGVAAYEGHLHPPYAALLSSGLLRWMLVLDMLIGCVLLWRLVPRIDARRIRPGSACMAVAVIMAISFGVATSLA</sequence>
<feature type="transmembrane region" description="Helical" evidence="1">
    <location>
        <begin position="115"/>
        <end position="134"/>
    </location>
</feature>
<proteinExistence type="predicted"/>
<accession>A0A154QDP7</accession>
<dbReference type="Proteomes" id="UP000076131">
    <property type="component" value="Unassembled WGS sequence"/>
</dbReference>
<comment type="caution">
    <text evidence="2">The sequence shown here is derived from an EMBL/GenBank/DDBJ whole genome shotgun (WGS) entry which is preliminary data.</text>
</comment>
<reference evidence="2 3" key="1">
    <citation type="journal article" date="2016" name="MBio">
        <title>Lateral Gene Transfer in a Heavy Metal-Contaminated-Groundwater Microbial Community.</title>
        <authorList>
            <person name="Hemme C.L."/>
            <person name="Green S.J."/>
            <person name="Rishishwar L."/>
            <person name="Prakash O."/>
            <person name="Pettenato A."/>
            <person name="Chakraborty R."/>
            <person name="Deutschbauer A.M."/>
            <person name="Van Nostrand J.D."/>
            <person name="Wu L."/>
            <person name="He Z."/>
            <person name="Jordan I.K."/>
            <person name="Hazen T.C."/>
            <person name="Arkin A.P."/>
            <person name="Kostka J.E."/>
            <person name="Zhou J."/>
        </authorList>
    </citation>
    <scope>NUCLEOTIDE SEQUENCE [LARGE SCALE GENOMIC DNA]</scope>
    <source>
        <strain evidence="2 3">FW104-T7</strain>
    </source>
</reference>
<dbReference type="EMBL" id="LVJS01000114">
    <property type="protein sequence ID" value="KZC22369.1"/>
    <property type="molecule type" value="Genomic_DNA"/>
</dbReference>
<feature type="transmembrane region" description="Helical" evidence="1">
    <location>
        <begin position="12"/>
        <end position="33"/>
    </location>
</feature>
<keyword evidence="1" id="KW-0812">Transmembrane</keyword>
<name>A0A154QDP7_9GAMM</name>
<feature type="transmembrane region" description="Helical" evidence="1">
    <location>
        <begin position="83"/>
        <end position="103"/>
    </location>
</feature>
<keyword evidence="3" id="KW-1185">Reference proteome</keyword>
<evidence type="ECO:0000313" key="3">
    <source>
        <dbReference type="Proteomes" id="UP000076131"/>
    </source>
</evidence>